<dbReference type="EMBL" id="CAJHJT010000012">
    <property type="protein sequence ID" value="CAD6999085.1"/>
    <property type="molecule type" value="Genomic_DNA"/>
</dbReference>
<gene>
    <name evidence="2" type="ORF">CCAP1982_LOCUS7631</name>
</gene>
<evidence type="ECO:0000313" key="3">
    <source>
        <dbReference type="Proteomes" id="UP000606786"/>
    </source>
</evidence>
<comment type="caution">
    <text evidence="2">The sequence shown here is derived from an EMBL/GenBank/DDBJ whole genome shotgun (WGS) entry which is preliminary data.</text>
</comment>
<evidence type="ECO:0000256" key="1">
    <source>
        <dbReference type="SAM" id="MobiDB-lite"/>
    </source>
</evidence>
<dbReference type="AlphaFoldDB" id="A0A811UMR7"/>
<keyword evidence="3" id="KW-1185">Reference proteome</keyword>
<sequence length="111" mass="11999">MAQGTTQWVNSGGHGGGKRVSGYREIPAQRLLTTGRLSLICGMLATSKAVALASYQSHEKTTRISRAHDRMNNASRRLAGRCPARVPAQVSVLQNRCNFSGNTMVVVVLLF</sequence>
<protein>
    <submittedName>
        <fullName evidence="2">(Mediterranean fruit fly) hypothetical protein</fullName>
    </submittedName>
</protein>
<evidence type="ECO:0000313" key="2">
    <source>
        <dbReference type="EMBL" id="CAD6999085.1"/>
    </source>
</evidence>
<reference evidence="2" key="1">
    <citation type="submission" date="2020-11" db="EMBL/GenBank/DDBJ databases">
        <authorList>
            <person name="Whitehead M."/>
        </authorList>
    </citation>
    <scope>NUCLEOTIDE SEQUENCE</scope>
    <source>
        <strain evidence="2">EGII</strain>
    </source>
</reference>
<feature type="region of interest" description="Disordered" evidence="1">
    <location>
        <begin position="1"/>
        <end position="21"/>
    </location>
</feature>
<organism evidence="2 3">
    <name type="scientific">Ceratitis capitata</name>
    <name type="common">Mediterranean fruit fly</name>
    <name type="synonym">Tephritis capitata</name>
    <dbReference type="NCBI Taxonomy" id="7213"/>
    <lineage>
        <taxon>Eukaryota</taxon>
        <taxon>Metazoa</taxon>
        <taxon>Ecdysozoa</taxon>
        <taxon>Arthropoda</taxon>
        <taxon>Hexapoda</taxon>
        <taxon>Insecta</taxon>
        <taxon>Pterygota</taxon>
        <taxon>Neoptera</taxon>
        <taxon>Endopterygota</taxon>
        <taxon>Diptera</taxon>
        <taxon>Brachycera</taxon>
        <taxon>Muscomorpha</taxon>
        <taxon>Tephritoidea</taxon>
        <taxon>Tephritidae</taxon>
        <taxon>Ceratitis</taxon>
        <taxon>Ceratitis</taxon>
    </lineage>
</organism>
<proteinExistence type="predicted"/>
<dbReference type="Proteomes" id="UP000606786">
    <property type="component" value="Unassembled WGS sequence"/>
</dbReference>
<accession>A0A811UMR7</accession>
<feature type="compositionally biased region" description="Polar residues" evidence="1">
    <location>
        <begin position="1"/>
        <end position="10"/>
    </location>
</feature>
<name>A0A811UMR7_CERCA</name>